<name>A0ABM7EEB0_PSEPU</name>
<evidence type="ECO:0000313" key="1">
    <source>
        <dbReference type="EMBL" id="BAN54203.1"/>
    </source>
</evidence>
<organism evidence="1 2">
    <name type="scientific">Pseudomonas putida NBRC 14164</name>
    <dbReference type="NCBI Taxonomy" id="1211579"/>
    <lineage>
        <taxon>Bacteria</taxon>
        <taxon>Pseudomonadati</taxon>
        <taxon>Pseudomonadota</taxon>
        <taxon>Gammaproteobacteria</taxon>
        <taxon>Pseudomonadales</taxon>
        <taxon>Pseudomonadaceae</taxon>
        <taxon>Pseudomonas</taxon>
    </lineage>
</organism>
<gene>
    <name evidence="1" type="ORF">PP4_23500</name>
</gene>
<proteinExistence type="predicted"/>
<protein>
    <submittedName>
        <fullName evidence="1">Uncharacterized protein</fullName>
    </submittedName>
</protein>
<reference evidence="1 2" key="1">
    <citation type="journal article" date="2014" name="Genome Announc.">
        <title>The Complete Genome Sequence of Pseudomonas putida NBRC 14164T Confirms High Intraspecies Variation.</title>
        <authorList>
            <person name="Ohji S."/>
            <person name="Yamazoe A."/>
            <person name="Hosoyama A."/>
            <person name="Tsuchikane K."/>
            <person name="Ezaki T."/>
            <person name="Fujita N."/>
        </authorList>
    </citation>
    <scope>NUCLEOTIDE SEQUENCE [LARGE SCALE GENOMIC DNA]</scope>
    <source>
        <strain evidence="1 2">NBRC 14164</strain>
    </source>
</reference>
<evidence type="ECO:0000313" key="2">
    <source>
        <dbReference type="Proteomes" id="UP000016702"/>
    </source>
</evidence>
<keyword evidence="2" id="KW-1185">Reference proteome</keyword>
<dbReference type="Proteomes" id="UP000016702">
    <property type="component" value="Chromosome"/>
</dbReference>
<sequence>MVADGSRRTHTRLWALIMGADSRETKMARCLAAVQLGVERWANADERRQGRAFLRGVRVALWCVSMRMTPSQLEAELRAELFGTAPPQLPCRANTKCAMRGAHEVLENG</sequence>
<accession>A0ABM7EEB0</accession>
<dbReference type="EMBL" id="AP013070">
    <property type="protein sequence ID" value="BAN54203.1"/>
    <property type="molecule type" value="Genomic_DNA"/>
</dbReference>